<sequence>MQKELHPWNWFAPENSRVLIVGTFPPTKRNWSFDFFYPNKNNFFWKVMARIAGTELQIPGGESAVEERKDILRKLHVAVTDMGQHITRSNNSSLDENLRVDAYMDIFQILDENPGIRKLIFTSSSGKESAVRWFNLFLAEKGIPHRFPTGKRPIKSSFQYHNRTIELVVLYSTSPRAANRISFDNLVELYKNEILL</sequence>
<dbReference type="SUPFAM" id="SSF52141">
    <property type="entry name" value="Uracil-DNA glycosylase-like"/>
    <property type="match status" value="1"/>
</dbReference>
<dbReference type="Gene3D" id="3.40.470.10">
    <property type="entry name" value="Uracil-DNA glycosylase-like domain"/>
    <property type="match status" value="1"/>
</dbReference>
<keyword evidence="2" id="KW-1185">Reference proteome</keyword>
<organism evidence="1 2">
    <name type="scientific">Fluviicola chungangensis</name>
    <dbReference type="NCBI Taxonomy" id="2597671"/>
    <lineage>
        <taxon>Bacteria</taxon>
        <taxon>Pseudomonadati</taxon>
        <taxon>Bacteroidota</taxon>
        <taxon>Flavobacteriia</taxon>
        <taxon>Flavobacteriales</taxon>
        <taxon>Crocinitomicaceae</taxon>
        <taxon>Fluviicola</taxon>
    </lineage>
</organism>
<accession>A0A556MJS3</accession>
<protein>
    <submittedName>
        <fullName evidence="1">Uracil-DNA glycosylase family protein</fullName>
    </submittedName>
</protein>
<evidence type="ECO:0000313" key="1">
    <source>
        <dbReference type="EMBL" id="TSJ40122.1"/>
    </source>
</evidence>
<dbReference type="AlphaFoldDB" id="A0A556MJS3"/>
<dbReference type="InterPro" id="IPR036895">
    <property type="entry name" value="Uracil-DNA_glycosylase-like_sf"/>
</dbReference>
<evidence type="ECO:0000313" key="2">
    <source>
        <dbReference type="Proteomes" id="UP000316008"/>
    </source>
</evidence>
<gene>
    <name evidence="1" type="ORF">FO442_16110</name>
</gene>
<reference evidence="1 2" key="1">
    <citation type="submission" date="2019-07" db="EMBL/GenBank/DDBJ databases">
        <authorList>
            <person name="Huq M.A."/>
        </authorList>
    </citation>
    <scope>NUCLEOTIDE SEQUENCE [LARGE SCALE GENOMIC DNA]</scope>
    <source>
        <strain evidence="1 2">MAH-3</strain>
    </source>
</reference>
<dbReference type="OrthoDB" id="9799921at2"/>
<dbReference type="RefSeq" id="WP_144334250.1">
    <property type="nucleotide sequence ID" value="NZ_VLPL01000009.1"/>
</dbReference>
<name>A0A556MJS3_9FLAO</name>
<comment type="caution">
    <text evidence="1">The sequence shown here is derived from an EMBL/GenBank/DDBJ whole genome shotgun (WGS) entry which is preliminary data.</text>
</comment>
<dbReference type="Proteomes" id="UP000316008">
    <property type="component" value="Unassembled WGS sequence"/>
</dbReference>
<dbReference type="EMBL" id="VLPL01000009">
    <property type="protein sequence ID" value="TSJ40122.1"/>
    <property type="molecule type" value="Genomic_DNA"/>
</dbReference>
<proteinExistence type="predicted"/>